<name>A0ACC0EZG7_9BASI</name>
<evidence type="ECO:0000313" key="2">
    <source>
        <dbReference type="Proteomes" id="UP001060170"/>
    </source>
</evidence>
<evidence type="ECO:0000313" key="1">
    <source>
        <dbReference type="EMBL" id="KAI7962772.1"/>
    </source>
</evidence>
<dbReference type="EMBL" id="CM045865">
    <property type="protein sequence ID" value="KAI7962772.1"/>
    <property type="molecule type" value="Genomic_DNA"/>
</dbReference>
<keyword evidence="2" id="KW-1185">Reference proteome</keyword>
<proteinExistence type="predicted"/>
<protein>
    <submittedName>
        <fullName evidence="1">Uncharacterized protein</fullName>
    </submittedName>
</protein>
<reference evidence="2" key="1">
    <citation type="journal article" date="2018" name="BMC Genomics">
        <title>Genomic insights into host adaptation between the wheat stripe rust pathogen (Puccinia striiformis f. sp. tritici) and the barley stripe rust pathogen (Puccinia striiformis f. sp. hordei).</title>
        <authorList>
            <person name="Xia C."/>
            <person name="Wang M."/>
            <person name="Yin C."/>
            <person name="Cornejo O.E."/>
            <person name="Hulbert S.H."/>
            <person name="Chen X."/>
        </authorList>
    </citation>
    <scope>NUCLEOTIDE SEQUENCE [LARGE SCALE GENOMIC DNA]</scope>
    <source>
        <strain evidence="2">93-210</strain>
    </source>
</reference>
<gene>
    <name evidence="1" type="ORF">MJO28_000866</name>
</gene>
<accession>A0ACC0EZG7</accession>
<organism evidence="1 2">
    <name type="scientific">Puccinia striiformis f. sp. tritici</name>
    <dbReference type="NCBI Taxonomy" id="168172"/>
    <lineage>
        <taxon>Eukaryota</taxon>
        <taxon>Fungi</taxon>
        <taxon>Dikarya</taxon>
        <taxon>Basidiomycota</taxon>
        <taxon>Pucciniomycotina</taxon>
        <taxon>Pucciniomycetes</taxon>
        <taxon>Pucciniales</taxon>
        <taxon>Pucciniaceae</taxon>
        <taxon>Puccinia</taxon>
    </lineage>
</organism>
<reference evidence="1 2" key="3">
    <citation type="journal article" date="2022" name="Microbiol. Spectr.">
        <title>Folding features and dynamics of 3D genome architecture in plant fungal pathogens.</title>
        <authorList>
            <person name="Xia C."/>
        </authorList>
    </citation>
    <scope>NUCLEOTIDE SEQUENCE [LARGE SCALE GENOMIC DNA]</scope>
    <source>
        <strain evidence="1 2">93-210</strain>
    </source>
</reference>
<comment type="caution">
    <text evidence="1">The sequence shown here is derived from an EMBL/GenBank/DDBJ whole genome shotgun (WGS) entry which is preliminary data.</text>
</comment>
<dbReference type="Proteomes" id="UP001060170">
    <property type="component" value="Chromosome 1"/>
</dbReference>
<reference evidence="2" key="2">
    <citation type="journal article" date="2018" name="Mol. Plant Microbe Interact.">
        <title>Genome sequence resources for the wheat stripe rust pathogen (Puccinia striiformis f. sp. tritici) and the barley stripe rust pathogen (Puccinia striiformis f. sp. hordei).</title>
        <authorList>
            <person name="Xia C."/>
            <person name="Wang M."/>
            <person name="Yin C."/>
            <person name="Cornejo O.E."/>
            <person name="Hulbert S.H."/>
            <person name="Chen X."/>
        </authorList>
    </citation>
    <scope>NUCLEOTIDE SEQUENCE [LARGE SCALE GENOMIC DNA]</scope>
    <source>
        <strain evidence="2">93-210</strain>
    </source>
</reference>
<sequence length="202" mass="22739">MKQPELGESQVGTAGSEEITIRGVGTVWVKGQTIPQFRLLNALYVPGLRHNLIAAGALHKQGAVIKIEPNNENRFEIVIGKEVFLCGRFKNYLMIVRIEPVSNHHLFNKSQNEANMSESELLHNRLGHLNDRYLSKTTGKSEEKVTNCDTCKLSKSTRLPFTGTRPKSCNPIDNLHIDLSGIIRIPGIFNYSYFMLIVDEFT</sequence>